<dbReference type="InterPro" id="IPR027417">
    <property type="entry name" value="P-loop_NTPase"/>
</dbReference>
<keyword evidence="1" id="KW-0808">Transferase</keyword>
<organism evidence="1 2">
    <name type="scientific">Auraticoccus monumenti</name>
    <dbReference type="NCBI Taxonomy" id="675864"/>
    <lineage>
        <taxon>Bacteria</taxon>
        <taxon>Bacillati</taxon>
        <taxon>Actinomycetota</taxon>
        <taxon>Actinomycetes</taxon>
        <taxon>Propionibacteriales</taxon>
        <taxon>Propionibacteriaceae</taxon>
        <taxon>Auraticoccus</taxon>
    </lineage>
</organism>
<dbReference type="Gene3D" id="3.40.50.300">
    <property type="entry name" value="P-loop containing nucleotide triphosphate hydrolases"/>
    <property type="match status" value="1"/>
</dbReference>
<dbReference type="RefSeq" id="WP_090593788.1">
    <property type="nucleotide sequence ID" value="NZ_LT629688.1"/>
</dbReference>
<dbReference type="OrthoDB" id="1649389at2"/>
<dbReference type="AlphaFoldDB" id="A0A1G6ZPP4"/>
<keyword evidence="2" id="KW-1185">Reference proteome</keyword>
<name>A0A1G6ZPP4_9ACTN</name>
<protein>
    <submittedName>
        <fullName evidence="1">Chloramphenicol 3-O phosphotransferase</fullName>
    </submittedName>
</protein>
<dbReference type="SUPFAM" id="SSF52540">
    <property type="entry name" value="P-loop containing nucleoside triphosphate hydrolases"/>
    <property type="match status" value="1"/>
</dbReference>
<proteinExistence type="predicted"/>
<reference evidence="1 2" key="1">
    <citation type="submission" date="2016-10" db="EMBL/GenBank/DDBJ databases">
        <authorList>
            <person name="de Groot N.N."/>
        </authorList>
    </citation>
    <scope>NUCLEOTIDE SEQUENCE [LARGE SCALE GENOMIC DNA]</scope>
    <source>
        <strain evidence="1 2">MON 2.2</strain>
    </source>
</reference>
<dbReference type="GO" id="GO:0016740">
    <property type="term" value="F:transferase activity"/>
    <property type="evidence" value="ECO:0007669"/>
    <property type="project" value="UniProtKB-KW"/>
</dbReference>
<evidence type="ECO:0000313" key="1">
    <source>
        <dbReference type="EMBL" id="SDE04648.1"/>
    </source>
</evidence>
<dbReference type="EMBL" id="LT629688">
    <property type="protein sequence ID" value="SDE04648.1"/>
    <property type="molecule type" value="Genomic_DNA"/>
</dbReference>
<evidence type="ECO:0000313" key="2">
    <source>
        <dbReference type="Proteomes" id="UP000198546"/>
    </source>
</evidence>
<gene>
    <name evidence="1" type="ORF">SAMN04489747_2364</name>
</gene>
<dbReference type="Pfam" id="PF07931">
    <property type="entry name" value="CPT"/>
    <property type="match status" value="1"/>
</dbReference>
<dbReference type="Proteomes" id="UP000198546">
    <property type="component" value="Chromosome i"/>
</dbReference>
<sequence>MPTPIVLLNGSPSAGKTTLAEALQRALPVPAFHLSLDEFLTGIRSEFWLAPTTPPLFSLMVRAYLRSMGAVADEGLMVIAEAIILPSTRELYEPLFARYAVTLIGVRCPLPLAQQRELRRGDRRDGPVDLDVPEFTAVHEQDYHLEVDTSVESTERSVDKIRGLLDTAL</sequence>
<accession>A0A1G6ZPP4</accession>